<dbReference type="PANTHER" id="PTHR45138:SF9">
    <property type="entry name" value="DIGUANYLATE CYCLASE DGCM-RELATED"/>
    <property type="match status" value="1"/>
</dbReference>
<protein>
    <submittedName>
        <fullName evidence="2">Diguanylate cyclase</fullName>
    </submittedName>
</protein>
<dbReference type="PROSITE" id="PS50887">
    <property type="entry name" value="GGDEF"/>
    <property type="match status" value="1"/>
</dbReference>
<dbReference type="RefSeq" id="WP_055742599.1">
    <property type="nucleotide sequence ID" value="NZ_LJJB01000007.1"/>
</dbReference>
<accession>A0ABR5N9W1</accession>
<keyword evidence="3" id="KW-1185">Reference proteome</keyword>
<dbReference type="InterPro" id="IPR029787">
    <property type="entry name" value="Nucleotide_cyclase"/>
</dbReference>
<dbReference type="InterPro" id="IPR029016">
    <property type="entry name" value="GAF-like_dom_sf"/>
</dbReference>
<name>A0ABR5N9W1_BRECH</name>
<dbReference type="Gene3D" id="3.30.70.270">
    <property type="match status" value="1"/>
</dbReference>
<dbReference type="CDD" id="cd01949">
    <property type="entry name" value="GGDEF"/>
    <property type="match status" value="1"/>
</dbReference>
<dbReference type="NCBIfam" id="TIGR00254">
    <property type="entry name" value="GGDEF"/>
    <property type="match status" value="1"/>
</dbReference>
<evidence type="ECO:0000259" key="1">
    <source>
        <dbReference type="PROSITE" id="PS50887"/>
    </source>
</evidence>
<dbReference type="InterPro" id="IPR003018">
    <property type="entry name" value="GAF"/>
</dbReference>
<dbReference type="Pfam" id="PF13185">
    <property type="entry name" value="GAF_2"/>
    <property type="match status" value="1"/>
</dbReference>
<dbReference type="SUPFAM" id="SSF55073">
    <property type="entry name" value="Nucleotide cyclase"/>
    <property type="match status" value="1"/>
</dbReference>
<feature type="domain" description="GGDEF" evidence="1">
    <location>
        <begin position="270"/>
        <end position="403"/>
    </location>
</feature>
<dbReference type="PANTHER" id="PTHR45138">
    <property type="entry name" value="REGULATORY COMPONENTS OF SENSORY TRANSDUCTION SYSTEM"/>
    <property type="match status" value="1"/>
</dbReference>
<dbReference type="Pfam" id="PF00990">
    <property type="entry name" value="GGDEF"/>
    <property type="match status" value="1"/>
</dbReference>
<dbReference type="InterPro" id="IPR043128">
    <property type="entry name" value="Rev_trsase/Diguanyl_cyclase"/>
</dbReference>
<dbReference type="InterPro" id="IPR000160">
    <property type="entry name" value="GGDEF_dom"/>
</dbReference>
<dbReference type="InterPro" id="IPR050469">
    <property type="entry name" value="Diguanylate_Cyclase"/>
</dbReference>
<sequence>MHEDFAVREAYARQLLDRYSQWLNRIEEVDRSEIEAVERELAGMLSEEDSTLHGNVMKQIGELHEKITEMLWISEHMKILHDLSHIFAKTFDEGEILWKAFELVSRVMRADAFFIAFFDEGDSEIRIPISIDSGINYGPLIVPYGQGMISRVVDTRQTIHIRTMRDEPSEPEMIRWGSPEIDTNTCIFVPLMLGNQVKGVISAQSYREFAYKKEHEELLKIIGFQVASAMETARLYERVYQMSFKDELTDLSNYRAFHNDLEKLMKKEDSSVVLIMLDSDNLKAVNDHYGHHSGDELIRRIAEALKSSTDKGDTVYRYAGDEFMLLSPGAKMEEAEEKVRAIREYLRTRPLVQDDCSIPVAVSVGIARFPDDADTADSLKRAADEALYRSKRKGKNCTTVYASD</sequence>
<dbReference type="SUPFAM" id="SSF55781">
    <property type="entry name" value="GAF domain-like"/>
    <property type="match status" value="1"/>
</dbReference>
<evidence type="ECO:0000313" key="3">
    <source>
        <dbReference type="Proteomes" id="UP000051063"/>
    </source>
</evidence>
<comment type="caution">
    <text evidence="2">The sequence shown here is derived from an EMBL/GenBank/DDBJ whole genome shotgun (WGS) entry which is preliminary data.</text>
</comment>
<proteinExistence type="predicted"/>
<organism evidence="2 3">
    <name type="scientific">Brevibacillus choshinensis</name>
    <dbReference type="NCBI Taxonomy" id="54911"/>
    <lineage>
        <taxon>Bacteria</taxon>
        <taxon>Bacillati</taxon>
        <taxon>Bacillota</taxon>
        <taxon>Bacilli</taxon>
        <taxon>Bacillales</taxon>
        <taxon>Paenibacillaceae</taxon>
        <taxon>Brevibacillus</taxon>
    </lineage>
</organism>
<dbReference type="EMBL" id="LJJB01000007">
    <property type="protein sequence ID" value="KQL48320.1"/>
    <property type="molecule type" value="Genomic_DNA"/>
</dbReference>
<dbReference type="Proteomes" id="UP000051063">
    <property type="component" value="Unassembled WGS sequence"/>
</dbReference>
<reference evidence="2 3" key="1">
    <citation type="submission" date="2015-09" db="EMBL/GenBank/DDBJ databases">
        <title>Genome sequencing project for genomic taxonomy and phylogenomics of Bacillus-like bacteria.</title>
        <authorList>
            <person name="Liu B."/>
            <person name="Wang J."/>
            <person name="Zhu Y."/>
            <person name="Liu G."/>
            <person name="Chen Q."/>
            <person name="Chen Z."/>
            <person name="Lan J."/>
            <person name="Che J."/>
            <person name="Ge C."/>
            <person name="Shi H."/>
            <person name="Pan Z."/>
            <person name="Liu X."/>
        </authorList>
    </citation>
    <scope>NUCLEOTIDE SEQUENCE [LARGE SCALE GENOMIC DNA]</scope>
    <source>
        <strain evidence="2 3">DSM 8552</strain>
    </source>
</reference>
<gene>
    <name evidence="2" type="ORF">AN963_00410</name>
</gene>
<dbReference type="SMART" id="SM00065">
    <property type="entry name" value="GAF"/>
    <property type="match status" value="1"/>
</dbReference>
<dbReference type="Gene3D" id="3.30.450.40">
    <property type="match status" value="1"/>
</dbReference>
<evidence type="ECO:0000313" key="2">
    <source>
        <dbReference type="EMBL" id="KQL48320.1"/>
    </source>
</evidence>
<dbReference type="SMART" id="SM00267">
    <property type="entry name" value="GGDEF"/>
    <property type="match status" value="1"/>
</dbReference>